<evidence type="ECO:0000256" key="4">
    <source>
        <dbReference type="ARBA" id="ARBA00023242"/>
    </source>
</evidence>
<protein>
    <recommendedName>
        <fullName evidence="6">Zn(2)-C6 fungal-type domain-containing protein</fullName>
    </recommendedName>
</protein>
<keyword evidence="8" id="KW-1185">Reference proteome</keyword>
<name>A0A9N9UAM7_9HYPO</name>
<dbReference type="InterPro" id="IPR001138">
    <property type="entry name" value="Zn2Cys6_DnaBD"/>
</dbReference>
<dbReference type="AlphaFoldDB" id="A0A9N9UAM7"/>
<dbReference type="CDD" id="cd00067">
    <property type="entry name" value="GAL4"/>
    <property type="match status" value="1"/>
</dbReference>
<evidence type="ECO:0000256" key="2">
    <source>
        <dbReference type="ARBA" id="ARBA00023015"/>
    </source>
</evidence>
<sequence>MPFQSPTVEVEPPLKRRKIRKGTTSCWECKKRKVRCHFISPTSKVCVGCSRRFTPCLSQEYDVVGGDFNGQDGNELGQEAGASMTQSQRLGQKGPASSPKPRRDLLEDVLTLSPTIIPRNASETNIQLLDCAVSRRYRRISRDLHAVLPSQRDADLIIAAGNTPCFLQFFTRPYKDLFRGNMRPPSSLSALPSPCSHPVLLARTLLYLAHGIQNLHPSTFNAEQLSLASHSKAMRGYLHIASTLVIGDVEMLSSLEGLECLILEGVYYINAGDLRRAWSVFRRAIALAQLLGLPKRHTSLVVLDPQSMASPSFMWYRIVHQDRYLSLMLSLPPGVDEATIAVPDRLELVDCPSEYLERIHCVLTGRMAARNNSINEEDLAEYSTTSTIDKELQKAAEHMAPEWWLLPTTKRQANGAVTGNDKLEDVLRILVHITHFQLLILLHLPYMLLSSPERPYNYSEAACVNASRECLNRYIRFRCMDKVPFCCRAIDFAAFIACLALLLAHLDESCRSPKTACVLAHHRLSDRAMVEEVLELMKGLDQESNDEDDVLLRQTASILAHLSSITADAASRTNDNLINVPTSTDADISSHCLRLAIPCFGRASITRNGIHKEKRSDESYHGVHEASPSLSSSTRLGVRQEGSSGTILQGDLLTGSFMQMYTQDISVDQFAENDWTQHELNASSFEEPLVLSYDYGIGTGLFLPSTQESDQRPGMNEL</sequence>
<dbReference type="GO" id="GO:0008270">
    <property type="term" value="F:zinc ion binding"/>
    <property type="evidence" value="ECO:0007669"/>
    <property type="project" value="InterPro"/>
</dbReference>
<feature type="region of interest" description="Disordered" evidence="5">
    <location>
        <begin position="68"/>
        <end position="103"/>
    </location>
</feature>
<dbReference type="GO" id="GO:0003677">
    <property type="term" value="F:DNA binding"/>
    <property type="evidence" value="ECO:0007669"/>
    <property type="project" value="InterPro"/>
</dbReference>
<feature type="region of interest" description="Disordered" evidence="5">
    <location>
        <begin position="614"/>
        <end position="637"/>
    </location>
</feature>
<dbReference type="GO" id="GO:0000981">
    <property type="term" value="F:DNA-binding transcription factor activity, RNA polymerase II-specific"/>
    <property type="evidence" value="ECO:0007669"/>
    <property type="project" value="InterPro"/>
</dbReference>
<proteinExistence type="predicted"/>
<evidence type="ECO:0000259" key="6">
    <source>
        <dbReference type="PROSITE" id="PS50048"/>
    </source>
</evidence>
<dbReference type="CDD" id="cd12148">
    <property type="entry name" value="fungal_TF_MHR"/>
    <property type="match status" value="1"/>
</dbReference>
<reference evidence="7" key="1">
    <citation type="submission" date="2021-10" db="EMBL/GenBank/DDBJ databases">
        <authorList>
            <person name="Piombo E."/>
        </authorList>
    </citation>
    <scope>NUCLEOTIDE SEQUENCE</scope>
</reference>
<accession>A0A9N9UAM7</accession>
<dbReference type="EMBL" id="CABFNO020001379">
    <property type="protein sequence ID" value="CAG9984004.1"/>
    <property type="molecule type" value="Genomic_DNA"/>
</dbReference>
<organism evidence="7 8">
    <name type="scientific">Clonostachys byssicola</name>
    <dbReference type="NCBI Taxonomy" id="160290"/>
    <lineage>
        <taxon>Eukaryota</taxon>
        <taxon>Fungi</taxon>
        <taxon>Dikarya</taxon>
        <taxon>Ascomycota</taxon>
        <taxon>Pezizomycotina</taxon>
        <taxon>Sordariomycetes</taxon>
        <taxon>Hypocreomycetidae</taxon>
        <taxon>Hypocreales</taxon>
        <taxon>Bionectriaceae</taxon>
        <taxon>Clonostachys</taxon>
    </lineage>
</organism>
<keyword evidence="1" id="KW-0479">Metal-binding</keyword>
<dbReference type="PROSITE" id="PS00463">
    <property type="entry name" value="ZN2_CY6_FUNGAL_1"/>
    <property type="match status" value="1"/>
</dbReference>
<evidence type="ECO:0000256" key="1">
    <source>
        <dbReference type="ARBA" id="ARBA00022723"/>
    </source>
</evidence>
<feature type="compositionally biased region" description="Basic and acidic residues" evidence="5">
    <location>
        <begin position="614"/>
        <end position="624"/>
    </location>
</feature>
<gene>
    <name evidence="7" type="ORF">CBYS24578_00008509</name>
</gene>
<dbReference type="PROSITE" id="PS50048">
    <property type="entry name" value="ZN2_CY6_FUNGAL_2"/>
    <property type="match status" value="1"/>
</dbReference>
<dbReference type="SMART" id="SM00906">
    <property type="entry name" value="Fungal_trans"/>
    <property type="match status" value="1"/>
</dbReference>
<dbReference type="PANTHER" id="PTHR47840">
    <property type="entry name" value="ZN(II)2CYS6 TRANSCRIPTION FACTOR (EUROFUNG)-RELATED"/>
    <property type="match status" value="1"/>
</dbReference>
<keyword evidence="4" id="KW-0539">Nucleus</keyword>
<dbReference type="OrthoDB" id="5392779at2759"/>
<evidence type="ECO:0000313" key="8">
    <source>
        <dbReference type="Proteomes" id="UP000754883"/>
    </source>
</evidence>
<evidence type="ECO:0000256" key="3">
    <source>
        <dbReference type="ARBA" id="ARBA00023163"/>
    </source>
</evidence>
<keyword evidence="3" id="KW-0804">Transcription</keyword>
<evidence type="ECO:0000313" key="7">
    <source>
        <dbReference type="EMBL" id="CAG9984004.1"/>
    </source>
</evidence>
<dbReference type="GO" id="GO:0006351">
    <property type="term" value="P:DNA-templated transcription"/>
    <property type="evidence" value="ECO:0007669"/>
    <property type="project" value="InterPro"/>
</dbReference>
<dbReference type="Proteomes" id="UP000754883">
    <property type="component" value="Unassembled WGS sequence"/>
</dbReference>
<feature type="compositionally biased region" description="Polar residues" evidence="5">
    <location>
        <begin position="628"/>
        <end position="637"/>
    </location>
</feature>
<dbReference type="PANTHER" id="PTHR47840:SF1">
    <property type="entry name" value="ZN(II)2CYS6 TRANSCRIPTION FACTOR (EUROFUNG)"/>
    <property type="match status" value="1"/>
</dbReference>
<keyword evidence="2" id="KW-0805">Transcription regulation</keyword>
<comment type="caution">
    <text evidence="7">The sequence shown here is derived from an EMBL/GenBank/DDBJ whole genome shotgun (WGS) entry which is preliminary data.</text>
</comment>
<feature type="domain" description="Zn(2)-C6 fungal-type" evidence="6">
    <location>
        <begin position="25"/>
        <end position="56"/>
    </location>
</feature>
<dbReference type="SUPFAM" id="SSF57701">
    <property type="entry name" value="Zn2/Cys6 DNA-binding domain"/>
    <property type="match status" value="1"/>
</dbReference>
<dbReference type="InterPro" id="IPR036864">
    <property type="entry name" value="Zn2-C6_fun-type_DNA-bd_sf"/>
</dbReference>
<evidence type="ECO:0000256" key="5">
    <source>
        <dbReference type="SAM" id="MobiDB-lite"/>
    </source>
</evidence>
<dbReference type="InterPro" id="IPR007219">
    <property type="entry name" value="XnlR_reg_dom"/>
</dbReference>